<dbReference type="GO" id="GO:0006783">
    <property type="term" value="P:heme biosynthetic process"/>
    <property type="evidence" value="ECO:0007669"/>
    <property type="project" value="TreeGrafter"/>
</dbReference>
<dbReference type="InterPro" id="IPR013785">
    <property type="entry name" value="Aldolase_TIM"/>
</dbReference>
<dbReference type="InterPro" id="IPR007197">
    <property type="entry name" value="rSAM"/>
</dbReference>
<gene>
    <name evidence="6" type="ORF">ENS19_01810</name>
</gene>
<dbReference type="SUPFAM" id="SSF102114">
    <property type="entry name" value="Radical SAM enzymes"/>
    <property type="match status" value="1"/>
</dbReference>
<organism evidence="6">
    <name type="scientific">Candidatus Methanomethylicus mesodigestus</name>
    <dbReference type="NCBI Taxonomy" id="1867258"/>
    <lineage>
        <taxon>Archaea</taxon>
        <taxon>Thermoproteota</taxon>
        <taxon>Methanosuratincolia</taxon>
        <taxon>Candidatus Methanomethylicales</taxon>
        <taxon>Candidatus Methanomethylicaceae</taxon>
        <taxon>Candidatus Methanomethylicus</taxon>
    </lineage>
</organism>
<dbReference type="CDD" id="cd01335">
    <property type="entry name" value="Radical_SAM"/>
    <property type="match status" value="1"/>
</dbReference>
<name>A0A7C3J4T2_9CREN</name>
<dbReference type="Pfam" id="PF04055">
    <property type="entry name" value="Radical_SAM"/>
    <property type="match status" value="1"/>
</dbReference>
<dbReference type="SFLD" id="SFLDG01386">
    <property type="entry name" value="main_SPASM_domain-containing"/>
    <property type="match status" value="1"/>
</dbReference>
<dbReference type="Gene3D" id="3.20.20.70">
    <property type="entry name" value="Aldolase class I"/>
    <property type="match status" value="1"/>
</dbReference>
<dbReference type="Pfam" id="PF13186">
    <property type="entry name" value="SPASM"/>
    <property type="match status" value="1"/>
</dbReference>
<comment type="caution">
    <text evidence="6">The sequence shown here is derived from an EMBL/GenBank/DDBJ whole genome shotgun (WGS) entry which is preliminary data.</text>
</comment>
<dbReference type="PROSITE" id="PS51918">
    <property type="entry name" value="RADICAL_SAM"/>
    <property type="match status" value="1"/>
</dbReference>
<dbReference type="EMBL" id="DSTX01000002">
    <property type="protein sequence ID" value="HFK19998.1"/>
    <property type="molecule type" value="Genomic_DNA"/>
</dbReference>
<dbReference type="PANTHER" id="PTHR11228:SF7">
    <property type="entry name" value="PQQA PEPTIDE CYCLASE"/>
    <property type="match status" value="1"/>
</dbReference>
<dbReference type="NCBIfam" id="TIGR04085">
    <property type="entry name" value="rSAM_more_4Fe4S"/>
    <property type="match status" value="1"/>
</dbReference>
<proteinExistence type="predicted"/>
<dbReference type="InterPro" id="IPR058240">
    <property type="entry name" value="rSAM_sf"/>
</dbReference>
<dbReference type="AlphaFoldDB" id="A0A7C3J4T2"/>
<protein>
    <submittedName>
        <fullName evidence="6">Radical SAM protein</fullName>
    </submittedName>
</protein>
<keyword evidence="4" id="KW-0411">Iron-sulfur</keyword>
<evidence type="ECO:0000256" key="3">
    <source>
        <dbReference type="ARBA" id="ARBA00023004"/>
    </source>
</evidence>
<evidence type="ECO:0000256" key="4">
    <source>
        <dbReference type="ARBA" id="ARBA00023014"/>
    </source>
</evidence>
<evidence type="ECO:0000259" key="5">
    <source>
        <dbReference type="PROSITE" id="PS51918"/>
    </source>
</evidence>
<dbReference type="InterPro" id="IPR006638">
    <property type="entry name" value="Elp3/MiaA/NifB-like_rSAM"/>
</dbReference>
<dbReference type="SFLD" id="SFLDS00029">
    <property type="entry name" value="Radical_SAM"/>
    <property type="match status" value="1"/>
</dbReference>
<evidence type="ECO:0000256" key="1">
    <source>
        <dbReference type="ARBA" id="ARBA00022691"/>
    </source>
</evidence>
<keyword evidence="3" id="KW-0408">Iron</keyword>
<dbReference type="SFLD" id="SFLDG01067">
    <property type="entry name" value="SPASM/twitch_domain_containing"/>
    <property type="match status" value="1"/>
</dbReference>
<keyword evidence="2" id="KW-0479">Metal-binding</keyword>
<feature type="domain" description="Radical SAM core" evidence="5">
    <location>
        <begin position="125"/>
        <end position="339"/>
    </location>
</feature>
<dbReference type="PANTHER" id="PTHR11228">
    <property type="entry name" value="RADICAL SAM DOMAIN PROTEIN"/>
    <property type="match status" value="1"/>
</dbReference>
<dbReference type="GO" id="GO:0051536">
    <property type="term" value="F:iron-sulfur cluster binding"/>
    <property type="evidence" value="ECO:0007669"/>
    <property type="project" value="UniProtKB-KW"/>
</dbReference>
<sequence>MRFYLWKRRPYLKKGLYHFRGAGALEGMRMHLRVEDDGSGVLVVNASRVLFLNQTATMHVYLFMHGVSEEAAAEKISSLYEIDRGRALEDHRKILYTVNTFAGTPDVCPVSYLGVEKIEPFKRGLSAPYRMDLAITYRCDNKCVHCYAGGPRETPELETADWRRVIDKIYEIGIPHIVFTGGEPTLRSDLPDLVMHAEARGLVTGLVTNGRRLKDASYLRQLIDAGLDHIQVTIESHDERIHDSITGVKGSWRETVEGLKNAITTPCYTITNTTINSLNAGSMKETVSFLHSLGLKEFACNGLIHAGKAPSVSGFWVAEGDLKGILAELKEHAASLGMDIVWYTPTQYCQFNPLELELGIKSCSACRISMCIEPDGGVIPCQSYFERLGHILDDDWAKIWNGKRCREIRERATIPEKCVGCPDLDLCGGGCPLNVEGNAAVCRERH</sequence>
<dbReference type="GO" id="GO:0003824">
    <property type="term" value="F:catalytic activity"/>
    <property type="evidence" value="ECO:0007669"/>
    <property type="project" value="InterPro"/>
</dbReference>
<evidence type="ECO:0000256" key="2">
    <source>
        <dbReference type="ARBA" id="ARBA00022723"/>
    </source>
</evidence>
<evidence type="ECO:0000313" key="6">
    <source>
        <dbReference type="EMBL" id="HFK19998.1"/>
    </source>
</evidence>
<dbReference type="CDD" id="cd21109">
    <property type="entry name" value="SPASM"/>
    <property type="match status" value="1"/>
</dbReference>
<dbReference type="GO" id="GO:0046872">
    <property type="term" value="F:metal ion binding"/>
    <property type="evidence" value="ECO:0007669"/>
    <property type="project" value="UniProtKB-KW"/>
</dbReference>
<dbReference type="InterPro" id="IPR050377">
    <property type="entry name" value="Radical_SAM_PqqE_MftC-like"/>
</dbReference>
<reference evidence="6" key="1">
    <citation type="journal article" date="2020" name="mSystems">
        <title>Genome- and Community-Level Interaction Insights into Carbon Utilization and Element Cycling Functions of Hydrothermarchaeota in Hydrothermal Sediment.</title>
        <authorList>
            <person name="Zhou Z."/>
            <person name="Liu Y."/>
            <person name="Xu W."/>
            <person name="Pan J."/>
            <person name="Luo Z.H."/>
            <person name="Li M."/>
        </authorList>
    </citation>
    <scope>NUCLEOTIDE SEQUENCE [LARGE SCALE GENOMIC DNA]</scope>
    <source>
        <strain evidence="6">SpSt-468</strain>
    </source>
</reference>
<accession>A0A7C3J4T2</accession>
<dbReference type="InterPro" id="IPR023885">
    <property type="entry name" value="4Fe4S-binding_SPASM_dom"/>
</dbReference>
<keyword evidence="1" id="KW-0949">S-adenosyl-L-methionine</keyword>
<dbReference type="SMART" id="SM00729">
    <property type="entry name" value="Elp3"/>
    <property type="match status" value="1"/>
</dbReference>